<dbReference type="AlphaFoldDB" id="A0A7S4SP77"/>
<dbReference type="Gene3D" id="3.40.525.10">
    <property type="entry name" value="CRAL-TRIO lipid binding domain"/>
    <property type="match status" value="1"/>
</dbReference>
<dbReference type="InterPro" id="IPR036865">
    <property type="entry name" value="CRAL-TRIO_dom_sf"/>
</dbReference>
<dbReference type="CDD" id="cd00170">
    <property type="entry name" value="SEC14"/>
    <property type="match status" value="1"/>
</dbReference>
<organism evidence="3">
    <name type="scientific">Ditylum brightwellii</name>
    <dbReference type="NCBI Taxonomy" id="49249"/>
    <lineage>
        <taxon>Eukaryota</taxon>
        <taxon>Sar</taxon>
        <taxon>Stramenopiles</taxon>
        <taxon>Ochrophyta</taxon>
        <taxon>Bacillariophyta</taxon>
        <taxon>Mediophyceae</taxon>
        <taxon>Lithodesmiophycidae</taxon>
        <taxon>Lithodesmiales</taxon>
        <taxon>Lithodesmiaceae</taxon>
        <taxon>Ditylum</taxon>
    </lineage>
</organism>
<dbReference type="SUPFAM" id="SSF46938">
    <property type="entry name" value="CRAL/TRIO N-terminal domain"/>
    <property type="match status" value="1"/>
</dbReference>
<evidence type="ECO:0000256" key="1">
    <source>
        <dbReference type="SAM" id="MobiDB-lite"/>
    </source>
</evidence>
<evidence type="ECO:0000313" key="3">
    <source>
        <dbReference type="EMBL" id="CAE4651943.1"/>
    </source>
</evidence>
<sequence>MVASTELSEWESEEYVTAFRERLSLTVDEKKENGGNPDDASVRRFLRARKGDVSAAVEQYIGAERFFQERGCPTLILTNPDPAEACYNAYCPARNFGFDKEGRPVYIEKTGLVNVPTLTKVRTPYDLVHRHVRQQEIAAYRMRQSSKERGTVVENQIIIYDLKGLPLRPDATSMSLMKAVLTVSQDYYPERLFRFYLINAPFVFMPVWAVIKVWLDPKTADKFRVLGRNFQDELLQQIDADQLPVDMGGTAESVWRNTIPLTEDQLKVFQERVEAAKKADRLWKPNPEPDQIPAGDEDVEPEFSLPN</sequence>
<reference evidence="3" key="1">
    <citation type="submission" date="2021-01" db="EMBL/GenBank/DDBJ databases">
        <authorList>
            <person name="Corre E."/>
            <person name="Pelletier E."/>
            <person name="Niang G."/>
            <person name="Scheremetjew M."/>
            <person name="Finn R."/>
            <person name="Kale V."/>
            <person name="Holt S."/>
            <person name="Cochrane G."/>
            <person name="Meng A."/>
            <person name="Brown T."/>
            <person name="Cohen L."/>
        </authorList>
    </citation>
    <scope>NUCLEOTIDE SEQUENCE</scope>
    <source>
        <strain evidence="3">GSO104</strain>
    </source>
</reference>
<dbReference type="PANTHER" id="PTHR45657">
    <property type="entry name" value="CRAL-TRIO DOMAIN-CONTAINING PROTEIN YKL091C-RELATED"/>
    <property type="match status" value="1"/>
</dbReference>
<feature type="domain" description="CRAL-TRIO" evidence="2">
    <location>
        <begin position="83"/>
        <end position="255"/>
    </location>
</feature>
<dbReference type="SMART" id="SM01100">
    <property type="entry name" value="CRAL_TRIO_N"/>
    <property type="match status" value="1"/>
</dbReference>
<proteinExistence type="predicted"/>
<dbReference type="InterPro" id="IPR036273">
    <property type="entry name" value="CRAL/TRIO_N_dom_sf"/>
</dbReference>
<protein>
    <recommendedName>
        <fullName evidence="2">CRAL-TRIO domain-containing protein</fullName>
    </recommendedName>
</protein>
<evidence type="ECO:0000259" key="2">
    <source>
        <dbReference type="PROSITE" id="PS50191"/>
    </source>
</evidence>
<dbReference type="InterPro" id="IPR051026">
    <property type="entry name" value="PI/PC_transfer"/>
</dbReference>
<accession>A0A7S4SP77</accession>
<dbReference type="EMBL" id="HBNS01051007">
    <property type="protein sequence ID" value="CAE4651943.1"/>
    <property type="molecule type" value="Transcribed_RNA"/>
</dbReference>
<gene>
    <name evidence="3" type="ORF">DBRI00130_LOCUS38078</name>
</gene>
<dbReference type="PROSITE" id="PS50191">
    <property type="entry name" value="CRAL_TRIO"/>
    <property type="match status" value="1"/>
</dbReference>
<dbReference type="PANTHER" id="PTHR45657:SF1">
    <property type="entry name" value="CRAL-TRIO DOMAIN-CONTAINING PROTEIN YKL091C-RELATED"/>
    <property type="match status" value="1"/>
</dbReference>
<dbReference type="Pfam" id="PF00650">
    <property type="entry name" value="CRAL_TRIO"/>
    <property type="match status" value="1"/>
</dbReference>
<dbReference type="SUPFAM" id="SSF52087">
    <property type="entry name" value="CRAL/TRIO domain"/>
    <property type="match status" value="1"/>
</dbReference>
<name>A0A7S4SP77_9STRA</name>
<feature type="region of interest" description="Disordered" evidence="1">
    <location>
        <begin position="279"/>
        <end position="307"/>
    </location>
</feature>
<dbReference type="InterPro" id="IPR011074">
    <property type="entry name" value="CRAL/TRIO_N_dom"/>
</dbReference>
<dbReference type="SMART" id="SM00516">
    <property type="entry name" value="SEC14"/>
    <property type="match status" value="1"/>
</dbReference>
<dbReference type="InterPro" id="IPR001251">
    <property type="entry name" value="CRAL-TRIO_dom"/>
</dbReference>